<gene>
    <name evidence="3" type="ORF">NP493_136g04019</name>
</gene>
<keyword evidence="2" id="KW-0456">Lyase</keyword>
<accession>A0AAD9UGE0</accession>
<evidence type="ECO:0000256" key="2">
    <source>
        <dbReference type="ARBA" id="ARBA00023239"/>
    </source>
</evidence>
<dbReference type="GO" id="GO:0007168">
    <property type="term" value="P:receptor guanylyl cyclase signaling pathway"/>
    <property type="evidence" value="ECO:0007669"/>
    <property type="project" value="TreeGrafter"/>
</dbReference>
<comment type="caution">
    <text evidence="3">The sequence shown here is derived from an EMBL/GenBank/DDBJ whole genome shotgun (WGS) entry which is preliminary data.</text>
</comment>
<dbReference type="GO" id="GO:0005886">
    <property type="term" value="C:plasma membrane"/>
    <property type="evidence" value="ECO:0007669"/>
    <property type="project" value="TreeGrafter"/>
</dbReference>
<keyword evidence="1" id="KW-0547">Nucleotide-binding</keyword>
<evidence type="ECO:0000256" key="1">
    <source>
        <dbReference type="ARBA" id="ARBA00022741"/>
    </source>
</evidence>
<dbReference type="Gene3D" id="6.10.250.780">
    <property type="match status" value="1"/>
</dbReference>
<sequence length="171" mass="19959">MTYLHKSPIKFHGSLTSFKVLLDGRWTCKISRYGLRKLKQTSKPLVRSNPSYYRPCIERVKKSEQPPFRPSVPARVDEDSAQLVDLMKFCWEDGPQSRPSFEVVQSIWKKMNKGGQVNLVDQIVSMMTKYSDNMEDLVAQRTRQLELEQKKTDDLLCRMLPRYRTAIMGII</sequence>
<evidence type="ECO:0000313" key="3">
    <source>
        <dbReference type="EMBL" id="KAK2188315.1"/>
    </source>
</evidence>
<dbReference type="PANTHER" id="PTHR11920:SF335">
    <property type="entry name" value="GUANYLATE CYCLASE"/>
    <property type="match status" value="1"/>
</dbReference>
<dbReference type="GO" id="GO:0004383">
    <property type="term" value="F:guanylate cyclase activity"/>
    <property type="evidence" value="ECO:0007669"/>
    <property type="project" value="TreeGrafter"/>
</dbReference>
<dbReference type="PANTHER" id="PTHR11920">
    <property type="entry name" value="GUANYLYL CYCLASE"/>
    <property type="match status" value="1"/>
</dbReference>
<dbReference type="SUPFAM" id="SSF56112">
    <property type="entry name" value="Protein kinase-like (PK-like)"/>
    <property type="match status" value="1"/>
</dbReference>
<organism evidence="3 4">
    <name type="scientific">Ridgeia piscesae</name>
    <name type="common">Tubeworm</name>
    <dbReference type="NCBI Taxonomy" id="27915"/>
    <lineage>
        <taxon>Eukaryota</taxon>
        <taxon>Metazoa</taxon>
        <taxon>Spiralia</taxon>
        <taxon>Lophotrochozoa</taxon>
        <taxon>Annelida</taxon>
        <taxon>Polychaeta</taxon>
        <taxon>Sedentaria</taxon>
        <taxon>Canalipalpata</taxon>
        <taxon>Sabellida</taxon>
        <taxon>Siboglinidae</taxon>
        <taxon>Ridgeia</taxon>
    </lineage>
</organism>
<dbReference type="InterPro" id="IPR011009">
    <property type="entry name" value="Kinase-like_dom_sf"/>
</dbReference>
<name>A0AAD9UGE0_RIDPI</name>
<keyword evidence="4" id="KW-1185">Reference proteome</keyword>
<dbReference type="GO" id="GO:0000166">
    <property type="term" value="F:nucleotide binding"/>
    <property type="evidence" value="ECO:0007669"/>
    <property type="project" value="UniProtKB-KW"/>
</dbReference>
<proteinExistence type="predicted"/>
<dbReference type="InterPro" id="IPR050401">
    <property type="entry name" value="Cyclic_nucleotide_synthase"/>
</dbReference>
<dbReference type="GO" id="GO:0001653">
    <property type="term" value="F:peptide receptor activity"/>
    <property type="evidence" value="ECO:0007669"/>
    <property type="project" value="TreeGrafter"/>
</dbReference>
<dbReference type="Proteomes" id="UP001209878">
    <property type="component" value="Unassembled WGS sequence"/>
</dbReference>
<dbReference type="GO" id="GO:0004016">
    <property type="term" value="F:adenylate cyclase activity"/>
    <property type="evidence" value="ECO:0007669"/>
    <property type="project" value="TreeGrafter"/>
</dbReference>
<reference evidence="3" key="1">
    <citation type="journal article" date="2023" name="Mol. Biol. Evol.">
        <title>Third-Generation Sequencing Reveals the Adaptive Role of the Epigenome in Three Deep-Sea Polychaetes.</title>
        <authorList>
            <person name="Perez M."/>
            <person name="Aroh O."/>
            <person name="Sun Y."/>
            <person name="Lan Y."/>
            <person name="Juniper S.K."/>
            <person name="Young C.R."/>
            <person name="Angers B."/>
            <person name="Qian P.Y."/>
        </authorList>
    </citation>
    <scope>NUCLEOTIDE SEQUENCE</scope>
    <source>
        <strain evidence="3">R07B-5</strain>
    </source>
</reference>
<evidence type="ECO:0000313" key="4">
    <source>
        <dbReference type="Proteomes" id="UP001209878"/>
    </source>
</evidence>
<protein>
    <submittedName>
        <fullName evidence="3">Uncharacterized protein</fullName>
    </submittedName>
</protein>
<dbReference type="AlphaFoldDB" id="A0AAD9UGE0"/>
<dbReference type="EMBL" id="JAODUO010000136">
    <property type="protein sequence ID" value="KAK2188315.1"/>
    <property type="molecule type" value="Genomic_DNA"/>
</dbReference>